<feature type="transmembrane region" description="Helical" evidence="5">
    <location>
        <begin position="460"/>
        <end position="480"/>
    </location>
</feature>
<dbReference type="PROSITE" id="PS50850">
    <property type="entry name" value="MFS"/>
    <property type="match status" value="1"/>
</dbReference>
<dbReference type="InterPro" id="IPR036259">
    <property type="entry name" value="MFS_trans_sf"/>
</dbReference>
<dbReference type="EMBL" id="GL833149">
    <property type="protein sequence ID" value="EGB04615.1"/>
    <property type="molecule type" value="Genomic_DNA"/>
</dbReference>
<organism evidence="8">
    <name type="scientific">Aureococcus anophagefferens</name>
    <name type="common">Harmful bloom alga</name>
    <dbReference type="NCBI Taxonomy" id="44056"/>
    <lineage>
        <taxon>Eukaryota</taxon>
        <taxon>Sar</taxon>
        <taxon>Stramenopiles</taxon>
        <taxon>Ochrophyta</taxon>
        <taxon>Pelagophyceae</taxon>
        <taxon>Pelagomonadales</taxon>
        <taxon>Pelagomonadaceae</taxon>
        <taxon>Aureococcus</taxon>
    </lineage>
</organism>
<evidence type="ECO:0000313" key="8">
    <source>
        <dbReference type="Proteomes" id="UP000002729"/>
    </source>
</evidence>
<dbReference type="GeneID" id="20226078"/>
<evidence type="ECO:0000256" key="2">
    <source>
        <dbReference type="ARBA" id="ARBA00022692"/>
    </source>
</evidence>
<dbReference type="Proteomes" id="UP000002729">
    <property type="component" value="Unassembled WGS sequence"/>
</dbReference>
<feature type="domain" description="Major facilitator superfamily (MFS) profile" evidence="6">
    <location>
        <begin position="457"/>
        <end position="881"/>
    </location>
</feature>
<sequence length="897" mass="94557">MRLRRKDKVALEVIDAEPPDPAMDAEVVLATHAAAAATLKAASCGADLAVAELAPGDRICWAAVVTGAHVFALRYLVGDDAARLGALARPVLLVALVATVISLVRARAPAPIRGAGRGGFLDTVWLGGYEAQMDEPPFPSLDVLDAQKALARSRRASTLQSVTVKAVPGSSTRKAAVAGDVGTWEPSVASRFVLRGPDYLRDKKKFPSAEELYEPFALDVLRRAAPLFDLPARAQLPPKRPHEEDLPAWCPRILVQNMFFPGEPPALFGGPPKPEEREREGAPQGWQVVCWWRVTEETARIIKERPREDWPPHLGLWQYYANNAETMSVLNGAFKGVARVDNIGDASLGLPRLLHQFNAKPVLMAAAALVGERPGVVQVSRDDDYYEFGLDVGLDFAATSNQALFKLLPKFPKLVCDIGWLVEGRSVAELPEGILACMRLNNIDLNDAPDMDARENQKRVIVGAVLLDLLAVSLVVPLLPARFRELGVSSKALGLVGSTYSVAQIVGGLALGALSDGALGRKGLLLLNFVGAGSAYAMVGWPSAPFEVLVLSRVVVGLCKQTMTASTALMTELTEPGAERALWIGRVSSAAQVSWIAGQSLGGYLNSFGDARYPSAVAVGLYAFDFALISLALPAGAAAAAEPRDAKAPAESLVARLRRTVLASRDVAAVCVARLALAFAGRAAAVTRQLYELERWDLTRGDAAYLGTFKSFVGVLSSWHLAGALTRRFGAPALVRAAAAAFLVAALAEAAPAAFWRRSPAVPFAAAAAAALRVDAVPVVAKALADPSLLAYALAIFPLSAAASQVSTISLRAMFTEAVPRSDVAAALASLDVLMSSVGVAAPLLGGIAFDGVAPGDQPRVAAGFHLAALGAVLACFPPFRAAAPAPPREDECKKDA</sequence>
<feature type="transmembrane region" description="Helical" evidence="5">
    <location>
        <begin position="861"/>
        <end position="880"/>
    </location>
</feature>
<feature type="transmembrane region" description="Helical" evidence="5">
    <location>
        <begin position="83"/>
        <end position="104"/>
    </location>
</feature>
<reference evidence="7 8" key="1">
    <citation type="journal article" date="2011" name="Proc. Natl. Acad. Sci. U.S.A.">
        <title>Niche of harmful alga Aureococcus anophagefferens revealed through ecogenomics.</title>
        <authorList>
            <person name="Gobler C.J."/>
            <person name="Berry D.L."/>
            <person name="Dyhrman S.T."/>
            <person name="Wilhelm S.W."/>
            <person name="Salamov A."/>
            <person name="Lobanov A.V."/>
            <person name="Zhang Y."/>
            <person name="Collier J.L."/>
            <person name="Wurch L.L."/>
            <person name="Kustka A.B."/>
            <person name="Dill B.D."/>
            <person name="Shah M."/>
            <person name="VerBerkmoes N.C."/>
            <person name="Kuo A."/>
            <person name="Terry A."/>
            <person name="Pangilinan J."/>
            <person name="Lindquist E.A."/>
            <person name="Lucas S."/>
            <person name="Paulsen I.T."/>
            <person name="Hattenrath-Lehmann T.K."/>
            <person name="Talmage S.C."/>
            <person name="Walker E.A."/>
            <person name="Koch F."/>
            <person name="Burson A.M."/>
            <person name="Marcoval M.A."/>
            <person name="Tang Y.Z."/>
            <person name="Lecleir G.R."/>
            <person name="Coyne K.J."/>
            <person name="Berg G.M."/>
            <person name="Bertrand E.M."/>
            <person name="Saito M.A."/>
            <person name="Gladyshev V.N."/>
            <person name="Grigoriev I.V."/>
        </authorList>
    </citation>
    <scope>NUCLEOTIDE SEQUENCE [LARGE SCALE GENOMIC DNA]</scope>
    <source>
        <strain evidence="8">CCMP 1984</strain>
    </source>
</reference>
<evidence type="ECO:0000256" key="4">
    <source>
        <dbReference type="ARBA" id="ARBA00023136"/>
    </source>
</evidence>
<dbReference type="PRINTS" id="PR01035">
    <property type="entry name" value="TCRTETA"/>
</dbReference>
<dbReference type="eggNOG" id="KOG2615">
    <property type="taxonomic scope" value="Eukaryota"/>
</dbReference>
<feature type="transmembrane region" description="Helical" evidence="5">
    <location>
        <begin position="524"/>
        <end position="544"/>
    </location>
</feature>
<name>F0YJY0_AURAN</name>
<dbReference type="InterPro" id="IPR009769">
    <property type="entry name" value="EDR2_C"/>
</dbReference>
<dbReference type="RefSeq" id="XP_009040721.1">
    <property type="nucleotide sequence ID" value="XM_009042473.1"/>
</dbReference>
<dbReference type="OrthoDB" id="9970435at2759"/>
<accession>F0YJY0</accession>
<keyword evidence="4 5" id="KW-0472">Membrane</keyword>
<evidence type="ECO:0000256" key="1">
    <source>
        <dbReference type="ARBA" id="ARBA00004141"/>
    </source>
</evidence>
<proteinExistence type="predicted"/>
<dbReference type="Gene3D" id="1.20.1250.20">
    <property type="entry name" value="MFS general substrate transporter like domains"/>
    <property type="match status" value="1"/>
</dbReference>
<keyword evidence="2 5" id="KW-0812">Transmembrane</keyword>
<dbReference type="InParanoid" id="F0YJY0"/>
<feature type="transmembrane region" description="Helical" evidence="5">
    <location>
        <begin position="734"/>
        <end position="755"/>
    </location>
</feature>
<evidence type="ECO:0000259" key="6">
    <source>
        <dbReference type="PROSITE" id="PS50850"/>
    </source>
</evidence>
<dbReference type="InterPro" id="IPR020846">
    <property type="entry name" value="MFS_dom"/>
</dbReference>
<protein>
    <recommendedName>
        <fullName evidence="6">Major facilitator superfamily (MFS) profile domain-containing protein</fullName>
    </recommendedName>
</protein>
<keyword evidence="8" id="KW-1185">Reference proteome</keyword>
<feature type="transmembrane region" description="Helical" evidence="5">
    <location>
        <begin position="789"/>
        <end position="812"/>
    </location>
</feature>
<comment type="subcellular location">
    <subcellularLocation>
        <location evidence="1">Membrane</location>
        <topology evidence="1">Multi-pass membrane protein</topology>
    </subcellularLocation>
</comment>
<dbReference type="Pfam" id="PF07690">
    <property type="entry name" value="MFS_1"/>
    <property type="match status" value="1"/>
</dbReference>
<dbReference type="KEGG" id="aaf:AURANDRAFT_67094"/>
<dbReference type="PANTHER" id="PTHR31558">
    <property type="entry name" value="CW14 PROTEIN"/>
    <property type="match status" value="1"/>
</dbReference>
<keyword evidence="3 5" id="KW-1133">Transmembrane helix</keyword>
<dbReference type="GO" id="GO:0016020">
    <property type="term" value="C:membrane"/>
    <property type="evidence" value="ECO:0007669"/>
    <property type="project" value="UniProtKB-SubCell"/>
</dbReference>
<dbReference type="AlphaFoldDB" id="F0YJY0"/>
<dbReference type="SUPFAM" id="SSF103473">
    <property type="entry name" value="MFS general substrate transporter"/>
    <property type="match status" value="1"/>
</dbReference>
<feature type="transmembrane region" description="Helical" evidence="5">
    <location>
        <begin position="616"/>
        <end position="641"/>
    </location>
</feature>
<feature type="transmembrane region" description="Helical" evidence="5">
    <location>
        <begin position="824"/>
        <end position="849"/>
    </location>
</feature>
<dbReference type="GO" id="GO:0022857">
    <property type="term" value="F:transmembrane transporter activity"/>
    <property type="evidence" value="ECO:0007669"/>
    <property type="project" value="InterPro"/>
</dbReference>
<gene>
    <name evidence="7" type="ORF">AURANDRAFT_67094</name>
</gene>
<feature type="transmembrane region" description="Helical" evidence="5">
    <location>
        <begin position="59"/>
        <end position="77"/>
    </location>
</feature>
<feature type="transmembrane region" description="Helical" evidence="5">
    <location>
        <begin position="492"/>
        <end position="512"/>
    </location>
</feature>
<dbReference type="Pfam" id="PF07059">
    <property type="entry name" value="EDR2_C"/>
    <property type="match status" value="1"/>
</dbReference>
<dbReference type="InterPro" id="IPR011701">
    <property type="entry name" value="MFS"/>
</dbReference>
<evidence type="ECO:0000256" key="5">
    <source>
        <dbReference type="SAM" id="Phobius"/>
    </source>
</evidence>
<dbReference type="InterPro" id="IPR001958">
    <property type="entry name" value="Tet-R_TetA/multi-R_MdtG-like"/>
</dbReference>
<evidence type="ECO:0000313" key="7">
    <source>
        <dbReference type="EMBL" id="EGB04615.1"/>
    </source>
</evidence>
<evidence type="ECO:0000256" key="3">
    <source>
        <dbReference type="ARBA" id="ARBA00022989"/>
    </source>
</evidence>